<protein>
    <submittedName>
        <fullName evidence="15">14961_t:CDS:1</fullName>
    </submittedName>
</protein>
<proteinExistence type="inferred from homology"/>
<dbReference type="GO" id="GO:0000981">
    <property type="term" value="F:DNA-binding transcription factor activity, RNA polymerase II-specific"/>
    <property type="evidence" value="ECO:0007669"/>
    <property type="project" value="TreeGrafter"/>
</dbReference>
<dbReference type="PANTHER" id="PTHR14003:SF20">
    <property type="entry name" value="FINGER DOMAIN PROTEIN, PUTATIVE (AFU_ORTHOLOGUE AFUA_4G10380)-RELATED"/>
    <property type="match status" value="1"/>
</dbReference>
<dbReference type="GO" id="GO:0005667">
    <property type="term" value="C:transcription regulator complex"/>
    <property type="evidence" value="ECO:0007669"/>
    <property type="project" value="TreeGrafter"/>
</dbReference>
<dbReference type="OrthoDB" id="6077919at2759"/>
<evidence type="ECO:0000313" key="16">
    <source>
        <dbReference type="Proteomes" id="UP000789759"/>
    </source>
</evidence>
<feature type="domain" description="C2H2-type" evidence="14">
    <location>
        <begin position="149"/>
        <end position="176"/>
    </location>
</feature>
<dbReference type="EMBL" id="CAJVQA010007338">
    <property type="protein sequence ID" value="CAG8655183.1"/>
    <property type="molecule type" value="Genomic_DNA"/>
</dbReference>
<dbReference type="PANTHER" id="PTHR14003">
    <property type="entry name" value="TRANSCRIPTIONAL REPRESSOR PROTEIN YY"/>
    <property type="match status" value="1"/>
</dbReference>
<evidence type="ECO:0000256" key="2">
    <source>
        <dbReference type="ARBA" id="ARBA00004123"/>
    </source>
</evidence>
<dbReference type="GO" id="GO:0000978">
    <property type="term" value="F:RNA polymerase II cis-regulatory region sequence-specific DNA binding"/>
    <property type="evidence" value="ECO:0007669"/>
    <property type="project" value="TreeGrafter"/>
</dbReference>
<name>A0A9N9DWG0_9GLOM</name>
<evidence type="ECO:0000256" key="10">
    <source>
        <dbReference type="ARBA" id="ARBA00023163"/>
    </source>
</evidence>
<evidence type="ECO:0000256" key="6">
    <source>
        <dbReference type="ARBA" id="ARBA00022771"/>
    </source>
</evidence>
<dbReference type="GO" id="GO:0000785">
    <property type="term" value="C:chromatin"/>
    <property type="evidence" value="ECO:0007669"/>
    <property type="project" value="TreeGrafter"/>
</dbReference>
<keyword evidence="16" id="KW-1185">Reference proteome</keyword>
<dbReference type="GO" id="GO:0031519">
    <property type="term" value="C:PcG protein complex"/>
    <property type="evidence" value="ECO:0007669"/>
    <property type="project" value="TreeGrafter"/>
</dbReference>
<evidence type="ECO:0000256" key="5">
    <source>
        <dbReference type="ARBA" id="ARBA00022737"/>
    </source>
</evidence>
<keyword evidence="4" id="KW-0479">Metal-binding</keyword>
<evidence type="ECO:0000256" key="12">
    <source>
        <dbReference type="PROSITE-ProRule" id="PRU00042"/>
    </source>
</evidence>
<evidence type="ECO:0000256" key="4">
    <source>
        <dbReference type="ARBA" id="ARBA00022723"/>
    </source>
</evidence>
<keyword evidence="5" id="KW-0677">Repeat</keyword>
<evidence type="ECO:0000256" key="11">
    <source>
        <dbReference type="ARBA" id="ARBA00023242"/>
    </source>
</evidence>
<dbReference type="PROSITE" id="PS00028">
    <property type="entry name" value="ZINC_FINGER_C2H2_1"/>
    <property type="match status" value="2"/>
</dbReference>
<comment type="function">
    <text evidence="1">May be involved in transcriptional regulation.</text>
</comment>
<sequence length="209" mass="23969">MVSKLQNSFFDGDNESEYSNFEEYPIASTSIIPVPFIPNGVPIFPIDSTTMKLSDPNAPYINVQPNYYLPYLMNYYQNEIYPHTDEISFESLNMTEQFSMPTLESSNGISLKSQTPKQSPQIQQPIPVSQSSTTNFHNSKDSNIKPRKYKCDLCQKLFVRPSQLKTHMHTHTGMKPFRCTFEGCGRCFSVVSNLHRHQKIHMKSSLPKT</sequence>
<dbReference type="AlphaFoldDB" id="A0A9N9DWG0"/>
<feature type="region of interest" description="Disordered" evidence="13">
    <location>
        <begin position="103"/>
        <end position="143"/>
    </location>
</feature>
<evidence type="ECO:0000256" key="13">
    <source>
        <dbReference type="SAM" id="MobiDB-lite"/>
    </source>
</evidence>
<keyword evidence="6 12" id="KW-0863">Zinc-finger</keyword>
<dbReference type="GO" id="GO:0008270">
    <property type="term" value="F:zinc ion binding"/>
    <property type="evidence" value="ECO:0007669"/>
    <property type="project" value="UniProtKB-KW"/>
</dbReference>
<evidence type="ECO:0000256" key="9">
    <source>
        <dbReference type="ARBA" id="ARBA00023125"/>
    </source>
</evidence>
<dbReference type="PROSITE" id="PS50157">
    <property type="entry name" value="ZINC_FINGER_C2H2_2"/>
    <property type="match status" value="2"/>
</dbReference>
<dbReference type="Pfam" id="PF00096">
    <property type="entry name" value="zf-C2H2"/>
    <property type="match status" value="2"/>
</dbReference>
<comment type="subcellular location">
    <subcellularLocation>
        <location evidence="2">Nucleus</location>
    </subcellularLocation>
</comment>
<dbReference type="InterPro" id="IPR036236">
    <property type="entry name" value="Znf_C2H2_sf"/>
</dbReference>
<dbReference type="SMART" id="SM00355">
    <property type="entry name" value="ZnF_C2H2"/>
    <property type="match status" value="2"/>
</dbReference>
<comment type="caution">
    <text evidence="15">The sequence shown here is derived from an EMBL/GenBank/DDBJ whole genome shotgun (WGS) entry which is preliminary data.</text>
</comment>
<dbReference type="FunFam" id="3.30.160.60:FF:000226">
    <property type="entry name" value="Zinc finger protein 236 variant"/>
    <property type="match status" value="1"/>
</dbReference>
<feature type="domain" description="C2H2-type" evidence="14">
    <location>
        <begin position="177"/>
        <end position="201"/>
    </location>
</feature>
<accession>A0A9N9DWG0</accession>
<keyword evidence="8" id="KW-0805">Transcription regulation</keyword>
<organism evidence="15 16">
    <name type="scientific">Cetraspora pellucida</name>
    <dbReference type="NCBI Taxonomy" id="1433469"/>
    <lineage>
        <taxon>Eukaryota</taxon>
        <taxon>Fungi</taxon>
        <taxon>Fungi incertae sedis</taxon>
        <taxon>Mucoromycota</taxon>
        <taxon>Glomeromycotina</taxon>
        <taxon>Glomeromycetes</taxon>
        <taxon>Diversisporales</taxon>
        <taxon>Gigasporaceae</taxon>
        <taxon>Cetraspora</taxon>
    </lineage>
</organism>
<keyword evidence="9" id="KW-0238">DNA-binding</keyword>
<dbReference type="Gene3D" id="3.30.160.60">
    <property type="entry name" value="Classic Zinc Finger"/>
    <property type="match status" value="2"/>
</dbReference>
<dbReference type="Proteomes" id="UP000789759">
    <property type="component" value="Unassembled WGS sequence"/>
</dbReference>
<comment type="similarity">
    <text evidence="3">Belongs to the krueppel C2H2-type zinc-finger protein family.</text>
</comment>
<keyword evidence="11" id="KW-0539">Nucleus</keyword>
<evidence type="ECO:0000256" key="3">
    <source>
        <dbReference type="ARBA" id="ARBA00006991"/>
    </source>
</evidence>
<evidence type="ECO:0000256" key="8">
    <source>
        <dbReference type="ARBA" id="ARBA00023015"/>
    </source>
</evidence>
<dbReference type="InterPro" id="IPR013087">
    <property type="entry name" value="Znf_C2H2_type"/>
</dbReference>
<keyword evidence="7" id="KW-0862">Zinc</keyword>
<feature type="compositionally biased region" description="Low complexity" evidence="13">
    <location>
        <begin position="112"/>
        <end position="133"/>
    </location>
</feature>
<evidence type="ECO:0000256" key="1">
    <source>
        <dbReference type="ARBA" id="ARBA00003767"/>
    </source>
</evidence>
<keyword evidence="10" id="KW-0804">Transcription</keyword>
<evidence type="ECO:0000259" key="14">
    <source>
        <dbReference type="PROSITE" id="PS50157"/>
    </source>
</evidence>
<gene>
    <name evidence="15" type="ORF">CPELLU_LOCUS9534</name>
</gene>
<dbReference type="FunFam" id="3.30.160.60:FF:001102">
    <property type="entry name" value="Transcription factor IIIA"/>
    <property type="match status" value="1"/>
</dbReference>
<evidence type="ECO:0000256" key="7">
    <source>
        <dbReference type="ARBA" id="ARBA00022833"/>
    </source>
</evidence>
<evidence type="ECO:0000313" key="15">
    <source>
        <dbReference type="EMBL" id="CAG8655183.1"/>
    </source>
</evidence>
<dbReference type="SUPFAM" id="SSF57667">
    <property type="entry name" value="beta-beta-alpha zinc fingers"/>
    <property type="match status" value="1"/>
</dbReference>
<reference evidence="15" key="1">
    <citation type="submission" date="2021-06" db="EMBL/GenBank/DDBJ databases">
        <authorList>
            <person name="Kallberg Y."/>
            <person name="Tangrot J."/>
            <person name="Rosling A."/>
        </authorList>
    </citation>
    <scope>NUCLEOTIDE SEQUENCE</scope>
    <source>
        <strain evidence="15">FL966</strain>
    </source>
</reference>